<evidence type="ECO:0000313" key="2">
    <source>
        <dbReference type="EMBL" id="KIF52297.1"/>
    </source>
</evidence>
<evidence type="ECO:0000259" key="1">
    <source>
        <dbReference type="Pfam" id="PF20598"/>
    </source>
</evidence>
<proteinExistence type="predicted"/>
<dbReference type="PATRIC" id="fig|1229493.5.peg.1986"/>
<comment type="caution">
    <text evidence="2">The sequence shown here is derived from an EMBL/GenBank/DDBJ whole genome shotgun (WGS) entry which is preliminary data.</text>
</comment>
<gene>
    <name evidence="2" type="ORF">H735_14205</name>
</gene>
<name>A0A0C1W7D0_9VIBR</name>
<dbReference type="InterPro" id="IPR046474">
    <property type="entry name" value="DUF6795"/>
</dbReference>
<reference evidence="2 3" key="1">
    <citation type="submission" date="2014-07" db="EMBL/GenBank/DDBJ databases">
        <title>Unique and conserved regions in Vibrio harveyi and related species in comparison with the shrimp pathogen Vibrio harveyi CAIM 1792.</title>
        <authorList>
            <person name="Espinoza-Valles I."/>
            <person name="Vora G."/>
            <person name="Leekitcharoenphon P."/>
            <person name="Ussery D."/>
            <person name="Hoj L."/>
            <person name="Gomez-Gil B."/>
        </authorList>
    </citation>
    <scope>NUCLEOTIDE SEQUENCE [LARGE SCALE GENOMIC DNA]</scope>
    <source>
        <strain evidence="3">CAIM 1854 / LMG 25443</strain>
    </source>
</reference>
<dbReference type="Pfam" id="PF20598">
    <property type="entry name" value="DUF6795"/>
    <property type="match status" value="1"/>
</dbReference>
<dbReference type="AlphaFoldDB" id="A0A0C1W7D0"/>
<feature type="domain" description="DUF6795" evidence="1">
    <location>
        <begin position="9"/>
        <end position="110"/>
    </location>
</feature>
<dbReference type="RefSeq" id="WP_020194661.1">
    <property type="nucleotide sequence ID" value="NZ_BAOH01000007.1"/>
</dbReference>
<dbReference type="Proteomes" id="UP000031586">
    <property type="component" value="Unassembled WGS sequence"/>
</dbReference>
<dbReference type="EMBL" id="JPRD01000023">
    <property type="protein sequence ID" value="KIF52297.1"/>
    <property type="molecule type" value="Genomic_DNA"/>
</dbReference>
<sequence>MKGVLSPYISGYLRLNGKPVEGINIERTIVFNGVVSDLTQSDAEGHFVFEAVLLDSKHQQHSLQDIRVKLDLSTEFQGDEVTIWQSKVHSFHPSPLLFISLESLTCKLDAPLKVFTYPTTQTEPVTNEIYSVCDLNALTFEELY</sequence>
<accession>A0A0C1W7D0</accession>
<organism evidence="2 3">
    <name type="scientific">Vibrio owensii CAIM 1854 = LMG 25443</name>
    <dbReference type="NCBI Taxonomy" id="1229493"/>
    <lineage>
        <taxon>Bacteria</taxon>
        <taxon>Pseudomonadati</taxon>
        <taxon>Pseudomonadota</taxon>
        <taxon>Gammaproteobacteria</taxon>
        <taxon>Vibrionales</taxon>
        <taxon>Vibrionaceae</taxon>
        <taxon>Vibrio</taxon>
    </lineage>
</organism>
<evidence type="ECO:0000313" key="3">
    <source>
        <dbReference type="Proteomes" id="UP000031586"/>
    </source>
</evidence>
<protein>
    <recommendedName>
        <fullName evidence="1">DUF6795 domain-containing protein</fullName>
    </recommendedName>
</protein>